<evidence type="ECO:0000259" key="1">
    <source>
        <dbReference type="Pfam" id="PF00646"/>
    </source>
</evidence>
<evidence type="ECO:0000259" key="2">
    <source>
        <dbReference type="Pfam" id="PF03478"/>
    </source>
</evidence>
<keyword evidence="4" id="KW-1185">Reference proteome</keyword>
<evidence type="ECO:0008006" key="5">
    <source>
        <dbReference type="Google" id="ProtNLM"/>
    </source>
</evidence>
<accession>A0A565B421</accession>
<name>A0A565B421_9BRAS</name>
<sequence>MSMIDSKEKTDSNDDSTQPVLVMDLIRSILDRLSFADFCRARCISSDWYSASKSSIRGITNPWLIFFPKVYGEIKNDTCKFFNPRDNNFYTVRDQRFDFAWSYYFASSGSWFLMYQNRILHLLNVFTRERIPLPSLESLDGSEVIVMRKNSFVIYATLDYKGKDRRNNGDFLAYHKSGDNNNNESWKVLQHLKKNEGCVDMVFNESKLYVLRVTRRVTVFDFSGGDSPMECASYPSPMECASFKSRDDDVRFSNNLAVTLSGEVLIISGRVEYPWINFQHFRRSGTTSGRYFFNMYKLDPKSSEWRIIESLGEEALLLDQGITVAAQGGVVKNCIYFSNGKLHGYDGYKDANGICNCVYNIKTKKMFKVFEHLTASDARWFFPTFGGE</sequence>
<feature type="domain" description="F-box" evidence="1">
    <location>
        <begin position="24"/>
        <end position="57"/>
    </location>
</feature>
<dbReference type="AlphaFoldDB" id="A0A565B421"/>
<gene>
    <name evidence="3" type="ORF">ANE_LOCUS6792</name>
</gene>
<dbReference type="EMBL" id="CABITT030000003">
    <property type="protein sequence ID" value="VVA96347.1"/>
    <property type="molecule type" value="Genomic_DNA"/>
</dbReference>
<evidence type="ECO:0000313" key="4">
    <source>
        <dbReference type="Proteomes" id="UP000489600"/>
    </source>
</evidence>
<dbReference type="Proteomes" id="UP000489600">
    <property type="component" value="Unassembled WGS sequence"/>
</dbReference>
<dbReference type="OrthoDB" id="642536at2759"/>
<protein>
    <recommendedName>
        <fullName evidence="5">F-box domain-containing protein</fullName>
    </recommendedName>
</protein>
<dbReference type="InterPro" id="IPR001810">
    <property type="entry name" value="F-box_dom"/>
</dbReference>
<dbReference type="Pfam" id="PF00646">
    <property type="entry name" value="F-box"/>
    <property type="match status" value="1"/>
</dbReference>
<proteinExistence type="predicted"/>
<dbReference type="PANTHER" id="PTHR44259:SF15">
    <property type="entry name" value="F-BOX PROTEIN KIB2-RELATED"/>
    <property type="match status" value="1"/>
</dbReference>
<dbReference type="PANTHER" id="PTHR44259">
    <property type="entry name" value="OS07G0183000 PROTEIN-RELATED"/>
    <property type="match status" value="1"/>
</dbReference>
<feature type="domain" description="KIB1-4 beta-propeller" evidence="2">
    <location>
        <begin position="81"/>
        <end position="360"/>
    </location>
</feature>
<comment type="caution">
    <text evidence="3">The sequence shown here is derived from an EMBL/GenBank/DDBJ whole genome shotgun (WGS) entry which is preliminary data.</text>
</comment>
<dbReference type="Pfam" id="PF03478">
    <property type="entry name" value="Beta-prop_KIB1-4"/>
    <property type="match status" value="1"/>
</dbReference>
<reference evidence="3" key="1">
    <citation type="submission" date="2019-07" db="EMBL/GenBank/DDBJ databases">
        <authorList>
            <person name="Dittberner H."/>
        </authorList>
    </citation>
    <scope>NUCLEOTIDE SEQUENCE [LARGE SCALE GENOMIC DNA]</scope>
</reference>
<evidence type="ECO:0000313" key="3">
    <source>
        <dbReference type="EMBL" id="VVA96347.1"/>
    </source>
</evidence>
<dbReference type="InterPro" id="IPR005174">
    <property type="entry name" value="KIB1-4_b-propeller"/>
</dbReference>
<dbReference type="InterPro" id="IPR050942">
    <property type="entry name" value="F-box_BR-signaling"/>
</dbReference>
<organism evidence="3 4">
    <name type="scientific">Arabis nemorensis</name>
    <dbReference type="NCBI Taxonomy" id="586526"/>
    <lineage>
        <taxon>Eukaryota</taxon>
        <taxon>Viridiplantae</taxon>
        <taxon>Streptophyta</taxon>
        <taxon>Embryophyta</taxon>
        <taxon>Tracheophyta</taxon>
        <taxon>Spermatophyta</taxon>
        <taxon>Magnoliopsida</taxon>
        <taxon>eudicotyledons</taxon>
        <taxon>Gunneridae</taxon>
        <taxon>Pentapetalae</taxon>
        <taxon>rosids</taxon>
        <taxon>malvids</taxon>
        <taxon>Brassicales</taxon>
        <taxon>Brassicaceae</taxon>
        <taxon>Arabideae</taxon>
        <taxon>Arabis</taxon>
    </lineage>
</organism>